<accession>A0A936ZSH0</accession>
<dbReference type="Pfam" id="PF03972">
    <property type="entry name" value="MmgE_PrpD_N"/>
    <property type="match status" value="1"/>
</dbReference>
<gene>
    <name evidence="4" type="ORF">JI739_08085</name>
</gene>
<dbReference type="Proteomes" id="UP000613011">
    <property type="component" value="Unassembled WGS sequence"/>
</dbReference>
<dbReference type="SUPFAM" id="SSF103378">
    <property type="entry name" value="2-methylcitrate dehydratase PrpD"/>
    <property type="match status" value="1"/>
</dbReference>
<feature type="domain" description="MmgE/PrpD N-terminal" evidence="2">
    <location>
        <begin position="20"/>
        <end position="250"/>
    </location>
</feature>
<dbReference type="EMBL" id="JAEQNA010000002">
    <property type="protein sequence ID" value="MBL0420300.1"/>
    <property type="molecule type" value="Genomic_DNA"/>
</dbReference>
<dbReference type="InterPro" id="IPR042188">
    <property type="entry name" value="MmgE/PrpD_sf_2"/>
</dbReference>
<keyword evidence="5" id="KW-1185">Reference proteome</keyword>
<dbReference type="Gene3D" id="1.10.4100.10">
    <property type="entry name" value="2-methylcitrate dehydratase PrpD"/>
    <property type="match status" value="1"/>
</dbReference>
<dbReference type="InterPro" id="IPR045337">
    <property type="entry name" value="MmgE_PrpD_C"/>
</dbReference>
<evidence type="ECO:0000259" key="3">
    <source>
        <dbReference type="Pfam" id="PF19305"/>
    </source>
</evidence>
<dbReference type="Pfam" id="PF19305">
    <property type="entry name" value="MmgE_PrpD_C"/>
    <property type="match status" value="1"/>
</dbReference>
<evidence type="ECO:0000313" key="5">
    <source>
        <dbReference type="Proteomes" id="UP000613011"/>
    </source>
</evidence>
<evidence type="ECO:0000259" key="2">
    <source>
        <dbReference type="Pfam" id="PF03972"/>
    </source>
</evidence>
<dbReference type="InterPro" id="IPR042183">
    <property type="entry name" value="MmgE/PrpD_sf_1"/>
</dbReference>
<organism evidence="4 5">
    <name type="scientific">Ramlibacter aurantiacus</name>
    <dbReference type="NCBI Taxonomy" id="2801330"/>
    <lineage>
        <taxon>Bacteria</taxon>
        <taxon>Pseudomonadati</taxon>
        <taxon>Pseudomonadota</taxon>
        <taxon>Betaproteobacteria</taxon>
        <taxon>Burkholderiales</taxon>
        <taxon>Comamonadaceae</taxon>
        <taxon>Ramlibacter</taxon>
    </lineage>
</organism>
<feature type="domain" description="MmgE/PrpD C-terminal" evidence="3">
    <location>
        <begin position="281"/>
        <end position="453"/>
    </location>
</feature>
<dbReference type="AlphaFoldDB" id="A0A936ZSH0"/>
<reference evidence="4" key="1">
    <citation type="submission" date="2021-01" db="EMBL/GenBank/DDBJ databases">
        <title>Ramlibacter sp. strain AW1 16S ribosomal RNA gene Genome sequencing and assembly.</title>
        <authorList>
            <person name="Kang M."/>
        </authorList>
    </citation>
    <scope>NUCLEOTIDE SEQUENCE</scope>
    <source>
        <strain evidence="4">AW1</strain>
    </source>
</reference>
<name>A0A936ZSH0_9BURK</name>
<evidence type="ECO:0000313" key="4">
    <source>
        <dbReference type="EMBL" id="MBL0420300.1"/>
    </source>
</evidence>
<protein>
    <submittedName>
        <fullName evidence="4">MmgE/PrpD family protein</fullName>
    </submittedName>
</protein>
<sequence length="476" mass="50481">MSAYRRGDAVLEALAARVARAPAQLPAAAVDAVGRCLVDTLAVSLGALQHPAARLARAYARLNQMGGGARVWGTQLVASMDVAALVNGVPLRAYDYNDLYIGKSGGHPSDVIPGLIALAEARRKTGEQLLACIALAYDVNMILLDEIDIEAHGWDYPNLIGIGATCAAAKLLGLSEKQTAEALAIAAVSQLASDEVESGDLNERGDLTMWKRFNGSHAIRHALYCATLAEVGIEGAVRPFQGKTAFLSKFAMSPAAVQALVQKLQGPVEPDRAAMTTFKRWPVGSRAQSAIRAALAVRQRVGDPSTIRQVVVRCDQDAYNHLLARRADPWNPSSRETADHSLPYIVGSCLLDGSLGVESFDPERVRADGRLAFIRKVVTIEPDAEHTQGAARGFLASVEVVTMDGARHVEPAQAPPGHPSRPFTAADVAAKFRENVEPVYGDASTARILELALNIHSAPDVCGLTAALVLDGDGQA</sequence>
<dbReference type="InterPro" id="IPR045336">
    <property type="entry name" value="MmgE_PrpD_N"/>
</dbReference>
<evidence type="ECO:0000256" key="1">
    <source>
        <dbReference type="ARBA" id="ARBA00006174"/>
    </source>
</evidence>
<proteinExistence type="inferred from homology"/>
<dbReference type="InterPro" id="IPR005656">
    <property type="entry name" value="MmgE_PrpD"/>
</dbReference>
<dbReference type="InterPro" id="IPR036148">
    <property type="entry name" value="MmgE/PrpD_sf"/>
</dbReference>
<dbReference type="RefSeq" id="WP_201683387.1">
    <property type="nucleotide sequence ID" value="NZ_JAEQNA010000002.1"/>
</dbReference>
<dbReference type="Gene3D" id="3.30.1330.120">
    <property type="entry name" value="2-methylcitrate dehydratase PrpD"/>
    <property type="match status" value="1"/>
</dbReference>
<comment type="similarity">
    <text evidence="1">Belongs to the PrpD family.</text>
</comment>
<dbReference type="PANTHER" id="PTHR16943">
    <property type="entry name" value="2-METHYLCITRATE DEHYDRATASE-RELATED"/>
    <property type="match status" value="1"/>
</dbReference>
<dbReference type="PANTHER" id="PTHR16943:SF8">
    <property type="entry name" value="2-METHYLCITRATE DEHYDRATASE"/>
    <property type="match status" value="1"/>
</dbReference>
<dbReference type="GO" id="GO:0016829">
    <property type="term" value="F:lyase activity"/>
    <property type="evidence" value="ECO:0007669"/>
    <property type="project" value="InterPro"/>
</dbReference>
<comment type="caution">
    <text evidence="4">The sequence shown here is derived from an EMBL/GenBank/DDBJ whole genome shotgun (WGS) entry which is preliminary data.</text>
</comment>